<proteinExistence type="predicted"/>
<keyword evidence="3" id="KW-0812">Transmembrane</keyword>
<dbReference type="GO" id="GO:0030313">
    <property type="term" value="C:cell envelope"/>
    <property type="evidence" value="ECO:0007669"/>
    <property type="project" value="TreeGrafter"/>
</dbReference>
<comment type="caution">
    <text evidence="4">The sequence shown here is derived from an EMBL/GenBank/DDBJ whole genome shotgun (WGS) entry which is preliminary data.</text>
</comment>
<protein>
    <submittedName>
        <fullName evidence="4">Hemolysin D</fullName>
    </submittedName>
</protein>
<evidence type="ECO:0000313" key="4">
    <source>
        <dbReference type="EMBL" id="PHQ35072.1"/>
    </source>
</evidence>
<feature type="compositionally biased region" description="Basic and acidic residues" evidence="2">
    <location>
        <begin position="47"/>
        <end position="89"/>
    </location>
</feature>
<feature type="compositionally biased region" description="Polar residues" evidence="2">
    <location>
        <begin position="276"/>
        <end position="294"/>
    </location>
</feature>
<accession>A0A2G1W7Q3</accession>
<dbReference type="EMBL" id="NIZW01000008">
    <property type="protein sequence ID" value="PHQ35072.1"/>
    <property type="molecule type" value="Genomic_DNA"/>
</dbReference>
<organism evidence="4 5">
    <name type="scientific">Rhodopirellula bahusiensis</name>
    <dbReference type="NCBI Taxonomy" id="2014065"/>
    <lineage>
        <taxon>Bacteria</taxon>
        <taxon>Pseudomonadati</taxon>
        <taxon>Planctomycetota</taxon>
        <taxon>Planctomycetia</taxon>
        <taxon>Pirellulales</taxon>
        <taxon>Pirellulaceae</taxon>
        <taxon>Rhodopirellula</taxon>
    </lineage>
</organism>
<dbReference type="Gene3D" id="2.40.420.20">
    <property type="match status" value="1"/>
</dbReference>
<keyword evidence="1" id="KW-0813">Transport</keyword>
<keyword evidence="3" id="KW-1133">Transmembrane helix</keyword>
<dbReference type="AlphaFoldDB" id="A0A2G1W7Q3"/>
<evidence type="ECO:0000313" key="5">
    <source>
        <dbReference type="Proteomes" id="UP000225740"/>
    </source>
</evidence>
<dbReference type="Gene3D" id="2.40.50.100">
    <property type="match status" value="1"/>
</dbReference>
<dbReference type="InterPro" id="IPR051909">
    <property type="entry name" value="MFP_Cation_Efflux"/>
</dbReference>
<dbReference type="OrthoDB" id="235102at2"/>
<evidence type="ECO:0000256" key="2">
    <source>
        <dbReference type="SAM" id="MobiDB-lite"/>
    </source>
</evidence>
<feature type="region of interest" description="Disordered" evidence="2">
    <location>
        <begin position="46"/>
        <end position="90"/>
    </location>
</feature>
<evidence type="ECO:0000256" key="3">
    <source>
        <dbReference type="SAM" id="Phobius"/>
    </source>
</evidence>
<dbReference type="RefSeq" id="WP_099260831.1">
    <property type="nucleotide sequence ID" value="NZ_NIZW01000008.1"/>
</dbReference>
<feature type="transmembrane region" description="Helical" evidence="3">
    <location>
        <begin position="12"/>
        <end position="32"/>
    </location>
</feature>
<dbReference type="Proteomes" id="UP000225740">
    <property type="component" value="Unassembled WGS sequence"/>
</dbReference>
<gene>
    <name evidence="4" type="ORF">CEE69_11645</name>
</gene>
<dbReference type="PANTHER" id="PTHR30097:SF4">
    <property type="entry name" value="SLR6042 PROTEIN"/>
    <property type="match status" value="1"/>
</dbReference>
<dbReference type="Gene3D" id="1.10.287.470">
    <property type="entry name" value="Helix hairpin bin"/>
    <property type="match status" value="1"/>
</dbReference>
<dbReference type="GO" id="GO:0060003">
    <property type="term" value="P:copper ion export"/>
    <property type="evidence" value="ECO:0007669"/>
    <property type="project" value="TreeGrafter"/>
</dbReference>
<reference evidence="4 5" key="1">
    <citation type="submission" date="2017-06" db="EMBL/GenBank/DDBJ databases">
        <title>Description of Rhodopirellula bahusiensis sp. nov.</title>
        <authorList>
            <person name="Kizina J."/>
            <person name="Harder J."/>
        </authorList>
    </citation>
    <scope>NUCLEOTIDE SEQUENCE [LARGE SCALE GENOMIC DNA]</scope>
    <source>
        <strain evidence="4 5">SWK21</strain>
    </source>
</reference>
<dbReference type="PANTHER" id="PTHR30097">
    <property type="entry name" value="CATION EFFLUX SYSTEM PROTEIN CUSB"/>
    <property type="match status" value="1"/>
</dbReference>
<feature type="region of interest" description="Disordered" evidence="2">
    <location>
        <begin position="268"/>
        <end position="303"/>
    </location>
</feature>
<sequence length="524" mass="57037">MSKLKNWLQRLLGPVLTVFAIAFAIVVGGFAFTDFPQKLGLVAASEEAGHEGHDHSEGGHDDHSGHDHGEGVHDDHEGHDHGHEGHDESNSIELSAQARANLKLTTQAVSVGQFNEYIEVPAAVADWPGRTHVAITSPLTGVINAINVSRGELLKSGRPLFTLRLTHQDLVETQEQFLASLGELDVEKREITRLTSLSGTGAIAGKTLLTREYERDKLMANLGAAKQSMLLHGLTESQVQSIEQTRELIREVTIFAPTLHADRSLHHDSLHEASPQWPSANAQSQNRTVSTSAKFASMQPPPTAHPAHIDAEFLVTQLDVSRGESVQAGQKLGQLSDYSQILIEGHAYQRDGLALQEASQSGAELQAVIESRKGKPELIKGLKIVYIGNEVDRVSRALPFYVSLTNEVERSEEIGGQQYVSWRYKPGQRLQVRVPVAGFDNAIVVPKEAVAEEGPERFVFVENNDHFDRVAVEVLASDSLNVAIKNDGQVWPGQSIAVSGAHQLQMALKNKSGGAIDPHAGHNH</sequence>
<name>A0A2G1W7Q3_9BACT</name>
<evidence type="ECO:0000256" key="1">
    <source>
        <dbReference type="ARBA" id="ARBA00022448"/>
    </source>
</evidence>
<keyword evidence="3" id="KW-0472">Membrane</keyword>
<keyword evidence="5" id="KW-1185">Reference proteome</keyword>
<dbReference type="GeneID" id="90608797"/>
<dbReference type="GO" id="GO:0015679">
    <property type="term" value="P:plasma membrane copper ion transport"/>
    <property type="evidence" value="ECO:0007669"/>
    <property type="project" value="TreeGrafter"/>
</dbReference>